<proteinExistence type="predicted"/>
<evidence type="ECO:0008006" key="3">
    <source>
        <dbReference type="Google" id="ProtNLM"/>
    </source>
</evidence>
<evidence type="ECO:0000313" key="1">
    <source>
        <dbReference type="EMBL" id="RXI55353.1"/>
    </source>
</evidence>
<accession>A0ABY0ES00</accession>
<reference evidence="1 2" key="1">
    <citation type="submission" date="2018-06" db="EMBL/GenBank/DDBJ databases">
        <title>Genome conservation of Clostridium tetani.</title>
        <authorList>
            <person name="Bruggemann H."/>
            <person name="Popoff M.R."/>
        </authorList>
    </citation>
    <scope>NUCLEOTIDE SEQUENCE [LARGE SCALE GENOMIC DNA]</scope>
    <source>
        <strain evidence="1 2">63.05</strain>
    </source>
</reference>
<dbReference type="RefSeq" id="WP_023437787.1">
    <property type="nucleotide sequence ID" value="NZ_CASHSW010000023.1"/>
</dbReference>
<name>A0ABY0ES00_CLOTA</name>
<organism evidence="1 2">
    <name type="scientific">Clostridium tetani</name>
    <dbReference type="NCBI Taxonomy" id="1513"/>
    <lineage>
        <taxon>Bacteria</taxon>
        <taxon>Bacillati</taxon>
        <taxon>Bacillota</taxon>
        <taxon>Clostridia</taxon>
        <taxon>Eubacteriales</taxon>
        <taxon>Clostridiaceae</taxon>
        <taxon>Clostridium</taxon>
    </lineage>
</organism>
<evidence type="ECO:0000313" key="2">
    <source>
        <dbReference type="Proteomes" id="UP000290273"/>
    </source>
</evidence>
<sequence length="74" mass="8752">MINKVLSSKLFENFKTTEENIKYLKDFIYISKTKGKKHFSCQEFLENKIIFILDGSLFLNFTSYNGCIIPLKIY</sequence>
<protein>
    <recommendedName>
        <fullName evidence="3">AraC family transcriptional regulator</fullName>
    </recommendedName>
</protein>
<gene>
    <name evidence="1" type="ORF">DP131_08110</name>
</gene>
<comment type="caution">
    <text evidence="1">The sequence shown here is derived from an EMBL/GenBank/DDBJ whole genome shotgun (WGS) entry which is preliminary data.</text>
</comment>
<dbReference type="EMBL" id="QMAU01000037">
    <property type="protein sequence ID" value="RXI55353.1"/>
    <property type="molecule type" value="Genomic_DNA"/>
</dbReference>
<dbReference type="Proteomes" id="UP000290273">
    <property type="component" value="Unassembled WGS sequence"/>
</dbReference>